<keyword evidence="2" id="KW-1185">Reference proteome</keyword>
<comment type="caution">
    <text evidence="1">The sequence shown here is derived from an EMBL/GenBank/DDBJ whole genome shotgun (WGS) entry which is preliminary data.</text>
</comment>
<gene>
    <name evidence="1" type="ORF">POCTA_138.1.T0920033</name>
</gene>
<reference evidence="1" key="1">
    <citation type="submission" date="2021-01" db="EMBL/GenBank/DDBJ databases">
        <authorList>
            <consortium name="Genoscope - CEA"/>
            <person name="William W."/>
        </authorList>
    </citation>
    <scope>NUCLEOTIDE SEQUENCE</scope>
</reference>
<dbReference type="Proteomes" id="UP000683925">
    <property type="component" value="Unassembled WGS sequence"/>
</dbReference>
<sequence>MRTPTYIKSSNWAPLPFRRYGRASNLSITIRVEDQCLNHIQFFPSATMDKLWNRLKMQNEGSSLLIPLKQKHCFRRGK</sequence>
<proteinExistence type="predicted"/>
<organism evidence="1 2">
    <name type="scientific">Paramecium octaurelia</name>
    <dbReference type="NCBI Taxonomy" id="43137"/>
    <lineage>
        <taxon>Eukaryota</taxon>
        <taxon>Sar</taxon>
        <taxon>Alveolata</taxon>
        <taxon>Ciliophora</taxon>
        <taxon>Intramacronucleata</taxon>
        <taxon>Oligohymenophorea</taxon>
        <taxon>Peniculida</taxon>
        <taxon>Parameciidae</taxon>
        <taxon>Paramecium</taxon>
    </lineage>
</organism>
<dbReference type="EMBL" id="CAJJDP010000091">
    <property type="protein sequence ID" value="CAD8188114.1"/>
    <property type="molecule type" value="Genomic_DNA"/>
</dbReference>
<accession>A0A8S1WCZ1</accession>
<protein>
    <submittedName>
        <fullName evidence="1">Uncharacterized protein</fullName>
    </submittedName>
</protein>
<evidence type="ECO:0000313" key="2">
    <source>
        <dbReference type="Proteomes" id="UP000683925"/>
    </source>
</evidence>
<evidence type="ECO:0000313" key="1">
    <source>
        <dbReference type="EMBL" id="CAD8188114.1"/>
    </source>
</evidence>
<name>A0A8S1WCZ1_PAROT</name>
<dbReference type="AlphaFoldDB" id="A0A8S1WCZ1"/>